<name>A0A218YY62_9HELO</name>
<dbReference type="EMBL" id="MZNU01000330">
    <property type="protein sequence ID" value="OWP00330.1"/>
    <property type="molecule type" value="Genomic_DNA"/>
</dbReference>
<feature type="region of interest" description="Disordered" evidence="2">
    <location>
        <begin position="1"/>
        <end position="37"/>
    </location>
</feature>
<protein>
    <submittedName>
        <fullName evidence="3">Uncharacterized protein</fullName>
    </submittedName>
</protein>
<evidence type="ECO:0000313" key="4">
    <source>
        <dbReference type="Proteomes" id="UP000242519"/>
    </source>
</evidence>
<keyword evidence="1" id="KW-0175">Coiled coil</keyword>
<evidence type="ECO:0000256" key="1">
    <source>
        <dbReference type="SAM" id="Coils"/>
    </source>
</evidence>
<evidence type="ECO:0000256" key="2">
    <source>
        <dbReference type="SAM" id="MobiDB-lite"/>
    </source>
</evidence>
<reference evidence="3 4" key="1">
    <citation type="submission" date="2017-04" db="EMBL/GenBank/DDBJ databases">
        <title>Draft genome sequence of Marssonina coronaria NL1: causal agent of apple blotch.</title>
        <authorList>
            <person name="Cheng Q."/>
        </authorList>
    </citation>
    <scope>NUCLEOTIDE SEQUENCE [LARGE SCALE GENOMIC DNA]</scope>
    <source>
        <strain evidence="3 4">NL1</strain>
    </source>
</reference>
<dbReference type="Proteomes" id="UP000242519">
    <property type="component" value="Unassembled WGS sequence"/>
</dbReference>
<gene>
    <name evidence="3" type="ORF">B2J93_3741</name>
</gene>
<proteinExistence type="predicted"/>
<dbReference type="OrthoDB" id="3548731at2759"/>
<keyword evidence="4" id="KW-1185">Reference proteome</keyword>
<organism evidence="3 4">
    <name type="scientific">Diplocarpon coronariae</name>
    <dbReference type="NCBI Taxonomy" id="2795749"/>
    <lineage>
        <taxon>Eukaryota</taxon>
        <taxon>Fungi</taxon>
        <taxon>Dikarya</taxon>
        <taxon>Ascomycota</taxon>
        <taxon>Pezizomycotina</taxon>
        <taxon>Leotiomycetes</taxon>
        <taxon>Helotiales</taxon>
        <taxon>Drepanopezizaceae</taxon>
        <taxon>Diplocarpon</taxon>
    </lineage>
</organism>
<feature type="coiled-coil region" evidence="1">
    <location>
        <begin position="1322"/>
        <end position="1349"/>
    </location>
</feature>
<evidence type="ECO:0000313" key="3">
    <source>
        <dbReference type="EMBL" id="OWP00330.1"/>
    </source>
</evidence>
<accession>A0A218YY62</accession>
<sequence length="2203" mass="235926">MSMKGSPIGWFKEKRQSSYSGSPNARRPATALPLGEDRDMAKTVEQAVLAAFASDAFKMAVASQVDPAFARHQERLNQIRTTNLNLESTLQSHVEDIPELLETIQNHLTSLVIPDYRQDLDSLGVGQEKLERKLDDLEVPEHGRQLSDIASAQSQLLKTLESRFDGLASRIDEFDRKLGELEGSVVSADLRSAIRFGEISNELQDRNTTLGDRLWGVEREMGKKVDALQRKVVAACEEVGKSVRSTHEAVELVHAKLDEDDVLAAVNKGNSRAEFSEKAFRRSIAAIQDKVANFDASVISSQTARLEVIERGVSDFKKEAEAARNLASVSSKFLSANTSKLDNIAAAVGKIQITVDSTSESCQEVSESLEQNASSIKEDVEAVRMHVRALDSLAVSQGKRLSEATNSVTRMESTLIERNATAISRLEDLESSISRVEDGLKPLSAHTMKLENLQTNLAGATKEIKPHRAILDDLTSILSELRSNVDTAISSHSESLETIQQKVCDTSKVDLLASSLSQMQSQIEQKISSSLESTSRSTIEQINSHMGVVDLKLQAGFNSVTEHASHHAEKSVGSITELLQQVRSTQAYLGNEKAEISEQFRSMRELVEANQAAHKEDAISTRQLLQDAHEASKDDEILLQIESWTEKCISKQAAEIASVKEILESSRGHGEVLDKSIADLGEKSAQISEFLRSGDLESSSSARELAAIKSILENGTTLAAVKESASTTEQAIRIVQASLQELQGDSTTSRIEQLVLQSVASMATAHESINAIGSKITSSEEAIQATVREVQTALATNVSGATMDIKTSTVDTVAGLKTDLSSTVTSSMDALSAEVKAIDLSSTTTALESLKEQVLLSSQASQDKTHLAAEKIMFSVSAAIESLCKEVQNRGDTHSRELQQNVSALSQLEEVTKTALASNATNSEQLTTIQQNIEVLKREISTSVKMAQDHTELAAEGVKSSIATAIELLTTDVRDFGNVHTRELQHNATSLTNLEELAKTHSASISEQLVRIQKSIDPISEVPDNVTLLLTSVKELDRTAKSNAMSLSSMQESILACGAELGTVSTELKTAIEATGSKTLLAVEGSHAIVSELRQASEDRFGKVLGGIEEVDATLVKIAVEVGHANASLTKLSTVCQDIPVIMESAREFEAVQLGASKESKASQAAILDTVAGTAAVLLSVRSDVGGIVGSLGRAHRMQDAASEAQARILSVLETNSTDLHDIEETVKQGSVYTKELSETLASSISGLETSILASNAESKTTVISEIAALGSGVTREVSAINTSLERASSEREESLEALQLGISGLKKVVVEGSTGSRTIILSELEGIASKVSEEADKINSEFEKAAKEWKEGFETSRLEISALASSSVQDNAGLRAVVMSGLESIKSDITSGLEGIHNGSETAAADIKSSTEAIRSDIAELSSHMDERAGCSETAIISELTFTKLELVNRTQELHAVVAKSAVDADKAQDSLLSSLRSEARSIGEAVAVHADRSEKAVESKLEAAQVSIFLEVENTKKALNTDLFAIQSSIKESRDSLDTIFSDVSAKFDFAASESAKRHEVTRATLALESKSISDLVLREIQSANGVVDLAKGSVVAEIENTRNSLGSSFKSNQESLQECIECLKTEIVSGLKDVSSNSTKAHEATVVSMQTDSKLLLDTVLREVAKTNEAVEDFKQTASSASEATQAWLESIRGSLGTISENLSNEFKAAANERRDVGEIQDSQISRLADSVQQQRSESRGAVEAAHQELLSGFGGITKSLATMRDILEERTDTLANSLNMGFSDATVQRTTATKAREADTAALSGSIKREAETTRIALESAQDGINSVSAHLDTIRQSIKSSQTVADSISGAVSRGFAEASTQQDEASRVLTALSTSVLQEASTTRAAVCSAQEIVTAEVQKVHASLGSSVQTSADATQRGFANATYESAEARKALDSHSAILSASITSAAEATSEAVDALQKGIAADVKKTTLDLQHTLGGLQLHLEQISDTHKTTLAGLGEEMRCLDGQTHDRLGSLEVTSVQQHAALLSTIDKASTSLHHSLDGLRSATGAVDAAVRVNSAAIARVDKAVLESSSQLRHAIADSARELLSSLDEELQETGRRVRSITEIEMPRLETLARRNRDAVEVIGGRVIGTAKKFDEMVAHHGQKPANALERSDMLSASGRLRGGSNASSTRSRDSSYRISAMEIARDMARG</sequence>
<dbReference type="InParanoid" id="A0A218YY62"/>
<comment type="caution">
    <text evidence="3">The sequence shown here is derived from an EMBL/GenBank/DDBJ whole genome shotgun (WGS) entry which is preliminary data.</text>
</comment>
<dbReference type="STRING" id="503106.A0A218YY62"/>